<feature type="non-terminal residue" evidence="2">
    <location>
        <position position="1"/>
    </location>
</feature>
<sequence length="205" mass="23188">HWQFLQDEQNQDFLSNSTSATPSDASTNAWSAKYSLSLTMGQLFFSQDDATVIALSVAIPSVVVLLIIAIVVSVILLKKKKRVIIPKHFILLQPEVSIHSESVEYYNIDTIDGKNENIYMNEDTTQKNRIKHSPISSSKWIQSKASNNFDKRDFSASRESPKIRGSPYPLEEEDIYESTLPRDADSIYANQDIIETYRSGAKPKK</sequence>
<evidence type="ECO:0000313" key="3">
    <source>
        <dbReference type="Proteomes" id="UP001230051"/>
    </source>
</evidence>
<keyword evidence="1" id="KW-0472">Membrane</keyword>
<keyword evidence="3" id="KW-1185">Reference proteome</keyword>
<keyword evidence="1" id="KW-1133">Transmembrane helix</keyword>
<dbReference type="EMBL" id="JAGXEW010000011">
    <property type="protein sequence ID" value="KAK1166348.1"/>
    <property type="molecule type" value="Genomic_DNA"/>
</dbReference>
<keyword evidence="1" id="KW-0812">Transmembrane</keyword>
<reference evidence="2" key="1">
    <citation type="submission" date="2022-02" db="EMBL/GenBank/DDBJ databases">
        <title>Atlantic sturgeon de novo genome assembly.</title>
        <authorList>
            <person name="Stock M."/>
            <person name="Klopp C."/>
            <person name="Guiguen Y."/>
            <person name="Cabau C."/>
            <person name="Parinello H."/>
            <person name="Santidrian Yebra-Pimentel E."/>
            <person name="Kuhl H."/>
            <person name="Dirks R.P."/>
            <person name="Guessner J."/>
            <person name="Wuertz S."/>
            <person name="Du K."/>
            <person name="Schartl M."/>
        </authorList>
    </citation>
    <scope>NUCLEOTIDE SEQUENCE</scope>
    <source>
        <strain evidence="2">STURGEONOMICS-FGT-2020</strain>
        <tissue evidence="2">Whole blood</tissue>
    </source>
</reference>
<feature type="transmembrane region" description="Helical" evidence="1">
    <location>
        <begin position="52"/>
        <end position="77"/>
    </location>
</feature>
<protein>
    <submittedName>
        <fullName evidence="2">Uncharacterized protein</fullName>
    </submittedName>
</protein>
<comment type="caution">
    <text evidence="2">The sequence shown here is derived from an EMBL/GenBank/DDBJ whole genome shotgun (WGS) entry which is preliminary data.</text>
</comment>
<dbReference type="AlphaFoldDB" id="A0AAD8DE58"/>
<organism evidence="2 3">
    <name type="scientific">Acipenser oxyrinchus oxyrinchus</name>
    <dbReference type="NCBI Taxonomy" id="40147"/>
    <lineage>
        <taxon>Eukaryota</taxon>
        <taxon>Metazoa</taxon>
        <taxon>Chordata</taxon>
        <taxon>Craniata</taxon>
        <taxon>Vertebrata</taxon>
        <taxon>Euteleostomi</taxon>
        <taxon>Actinopterygii</taxon>
        <taxon>Chondrostei</taxon>
        <taxon>Acipenseriformes</taxon>
        <taxon>Acipenseridae</taxon>
        <taxon>Acipenser</taxon>
    </lineage>
</organism>
<gene>
    <name evidence="2" type="ORF">AOXY_G12974</name>
</gene>
<accession>A0AAD8DE58</accession>
<name>A0AAD8DE58_ACIOX</name>
<proteinExistence type="predicted"/>
<dbReference type="Proteomes" id="UP001230051">
    <property type="component" value="Unassembled WGS sequence"/>
</dbReference>
<evidence type="ECO:0000256" key="1">
    <source>
        <dbReference type="SAM" id="Phobius"/>
    </source>
</evidence>
<evidence type="ECO:0000313" key="2">
    <source>
        <dbReference type="EMBL" id="KAK1166348.1"/>
    </source>
</evidence>